<evidence type="ECO:0000313" key="4">
    <source>
        <dbReference type="Proteomes" id="UP001472677"/>
    </source>
</evidence>
<comment type="caution">
    <text evidence="3">The sequence shown here is derived from an EMBL/GenBank/DDBJ whole genome shotgun (WGS) entry which is preliminary data.</text>
</comment>
<feature type="region of interest" description="Disordered" evidence="1">
    <location>
        <begin position="59"/>
        <end position="85"/>
    </location>
</feature>
<protein>
    <recommendedName>
        <fullName evidence="2">F-box domain-containing protein</fullName>
    </recommendedName>
</protein>
<evidence type="ECO:0000256" key="1">
    <source>
        <dbReference type="SAM" id="MobiDB-lite"/>
    </source>
</evidence>
<evidence type="ECO:0000259" key="2">
    <source>
        <dbReference type="Pfam" id="PF00646"/>
    </source>
</evidence>
<gene>
    <name evidence="3" type="ORF">V6N12_058457</name>
</gene>
<organism evidence="3 4">
    <name type="scientific">Hibiscus sabdariffa</name>
    <name type="common">roselle</name>
    <dbReference type="NCBI Taxonomy" id="183260"/>
    <lineage>
        <taxon>Eukaryota</taxon>
        <taxon>Viridiplantae</taxon>
        <taxon>Streptophyta</taxon>
        <taxon>Embryophyta</taxon>
        <taxon>Tracheophyta</taxon>
        <taxon>Spermatophyta</taxon>
        <taxon>Magnoliopsida</taxon>
        <taxon>eudicotyledons</taxon>
        <taxon>Gunneridae</taxon>
        <taxon>Pentapetalae</taxon>
        <taxon>rosids</taxon>
        <taxon>malvids</taxon>
        <taxon>Malvales</taxon>
        <taxon>Malvaceae</taxon>
        <taxon>Malvoideae</taxon>
        <taxon>Hibiscus</taxon>
    </lineage>
</organism>
<dbReference type="Gene3D" id="1.20.1280.50">
    <property type="match status" value="1"/>
</dbReference>
<sequence>MASCKLLATGTAGSVRQWCNLPDDILISILSRLFGRDFIFFLGVCRSWRSVPPPLRSIRNPSTSATSDASRYPSLFHFSGNSSKC</sequence>
<dbReference type="InterPro" id="IPR036047">
    <property type="entry name" value="F-box-like_dom_sf"/>
</dbReference>
<dbReference type="InterPro" id="IPR001810">
    <property type="entry name" value="F-box_dom"/>
</dbReference>
<keyword evidence="4" id="KW-1185">Reference proteome</keyword>
<feature type="compositionally biased region" description="Polar residues" evidence="1">
    <location>
        <begin position="59"/>
        <end position="69"/>
    </location>
</feature>
<dbReference type="SUPFAM" id="SSF81383">
    <property type="entry name" value="F-box domain"/>
    <property type="match status" value="1"/>
</dbReference>
<name>A0ABR2ES77_9ROSI</name>
<dbReference type="Pfam" id="PF00646">
    <property type="entry name" value="F-box"/>
    <property type="match status" value="1"/>
</dbReference>
<feature type="domain" description="F-box" evidence="2">
    <location>
        <begin position="18"/>
        <end position="51"/>
    </location>
</feature>
<reference evidence="3 4" key="1">
    <citation type="journal article" date="2024" name="G3 (Bethesda)">
        <title>Genome assembly of Hibiscus sabdariffa L. provides insights into metabolisms of medicinal natural products.</title>
        <authorList>
            <person name="Kim T."/>
        </authorList>
    </citation>
    <scope>NUCLEOTIDE SEQUENCE [LARGE SCALE GENOMIC DNA]</scope>
    <source>
        <strain evidence="3">TK-2024</strain>
        <tissue evidence="3">Old leaves</tissue>
    </source>
</reference>
<evidence type="ECO:0000313" key="3">
    <source>
        <dbReference type="EMBL" id="KAK8564877.1"/>
    </source>
</evidence>
<dbReference type="Proteomes" id="UP001472677">
    <property type="component" value="Unassembled WGS sequence"/>
</dbReference>
<proteinExistence type="predicted"/>
<dbReference type="EMBL" id="JBBPBM010000010">
    <property type="protein sequence ID" value="KAK8564877.1"/>
    <property type="molecule type" value="Genomic_DNA"/>
</dbReference>
<accession>A0ABR2ES77</accession>